<evidence type="ECO:0000313" key="2">
    <source>
        <dbReference type="Proteomes" id="UP000245609"/>
    </source>
</evidence>
<accession>A0A2T9XYM0</accession>
<gene>
    <name evidence="1" type="ORF">BB560_007130</name>
</gene>
<reference evidence="1 2" key="1">
    <citation type="journal article" date="2018" name="MBio">
        <title>Comparative Genomics Reveals the Core Gene Toolbox for the Fungus-Insect Symbiosis.</title>
        <authorList>
            <person name="Wang Y."/>
            <person name="Stata M."/>
            <person name="Wang W."/>
            <person name="Stajich J.E."/>
            <person name="White M.M."/>
            <person name="Moncalvo J.M."/>
        </authorList>
    </citation>
    <scope>NUCLEOTIDE SEQUENCE [LARGE SCALE GENOMIC DNA]</scope>
    <source>
        <strain evidence="1 2">SC-DP-2</strain>
    </source>
</reference>
<sequence>MKHSVTGKSPAEILYGVKINMPSTWNPSDEVESVEEHALERTKFIKVYIQKIMGNVIEQNAVVKPESKKLYERNVALYVFKIGDYVLKKIGQEVSKYGQIWGGPYRIVNVGNKGVYIIQDLDGNKDSVNGDRLKLYHCSGSMIP</sequence>
<dbReference type="AlphaFoldDB" id="A0A2T9XYM0"/>
<dbReference type="Proteomes" id="UP000245609">
    <property type="component" value="Unassembled WGS sequence"/>
</dbReference>
<name>A0A2T9XYM0_9FUNG</name>
<dbReference type="STRING" id="133381.A0A2T9XYM0"/>
<dbReference type="EMBL" id="MBFS01003718">
    <property type="protein sequence ID" value="PVU85163.1"/>
    <property type="molecule type" value="Genomic_DNA"/>
</dbReference>
<keyword evidence="2" id="KW-1185">Reference proteome</keyword>
<organism evidence="1 2">
    <name type="scientific">Smittium megazygosporum</name>
    <dbReference type="NCBI Taxonomy" id="133381"/>
    <lineage>
        <taxon>Eukaryota</taxon>
        <taxon>Fungi</taxon>
        <taxon>Fungi incertae sedis</taxon>
        <taxon>Zoopagomycota</taxon>
        <taxon>Kickxellomycotina</taxon>
        <taxon>Harpellomycetes</taxon>
        <taxon>Harpellales</taxon>
        <taxon>Legeriomycetaceae</taxon>
        <taxon>Smittium</taxon>
    </lineage>
</organism>
<dbReference type="OrthoDB" id="5592268at2759"/>
<evidence type="ECO:0000313" key="1">
    <source>
        <dbReference type="EMBL" id="PVU85163.1"/>
    </source>
</evidence>
<comment type="caution">
    <text evidence="1">The sequence shown here is derived from an EMBL/GenBank/DDBJ whole genome shotgun (WGS) entry which is preliminary data.</text>
</comment>
<proteinExistence type="predicted"/>
<protein>
    <submittedName>
        <fullName evidence="1">Uncharacterized protein</fullName>
    </submittedName>
</protein>